<feature type="domain" description="C2H2-type" evidence="17">
    <location>
        <begin position="913"/>
        <end position="940"/>
    </location>
</feature>
<evidence type="ECO:0000256" key="1">
    <source>
        <dbReference type="ARBA" id="ARBA00003767"/>
    </source>
</evidence>
<dbReference type="Pfam" id="PF00096">
    <property type="entry name" value="zf-C2H2"/>
    <property type="match status" value="5"/>
</dbReference>
<feature type="region of interest" description="Disordered" evidence="15">
    <location>
        <begin position="192"/>
        <end position="219"/>
    </location>
</feature>
<dbReference type="FunFam" id="3.30.710.10:FF:000058">
    <property type="entry name" value="Zinc finger and BTB domain containing 40"/>
    <property type="match status" value="1"/>
</dbReference>
<evidence type="ECO:0000256" key="15">
    <source>
        <dbReference type="SAM" id="MobiDB-lite"/>
    </source>
</evidence>
<keyword evidence="13" id="KW-0539">Nucleus</keyword>
<organism evidence="18 19">
    <name type="scientific">Erpetoichthys calabaricus</name>
    <name type="common">Rope fish</name>
    <name type="synonym">Calamoichthys calabaricus</name>
    <dbReference type="NCBI Taxonomy" id="27687"/>
    <lineage>
        <taxon>Eukaryota</taxon>
        <taxon>Metazoa</taxon>
        <taxon>Chordata</taxon>
        <taxon>Craniata</taxon>
        <taxon>Vertebrata</taxon>
        <taxon>Euteleostomi</taxon>
        <taxon>Actinopterygii</taxon>
        <taxon>Polypteriformes</taxon>
        <taxon>Polypteridae</taxon>
        <taxon>Erpetoichthys</taxon>
    </lineage>
</organism>
<dbReference type="CTD" id="9923"/>
<dbReference type="PANTHER" id="PTHR24394:SF0">
    <property type="entry name" value="ZINC FINGER AND BTB DOMAIN-CONTAINING PROTEIN 40"/>
    <property type="match status" value="1"/>
</dbReference>
<dbReference type="CDD" id="cd18225">
    <property type="entry name" value="BTB_POZ_ZBTB40"/>
    <property type="match status" value="1"/>
</dbReference>
<evidence type="ECO:0000313" key="18">
    <source>
        <dbReference type="Ensembl" id="ENSECRP00000013972.1"/>
    </source>
</evidence>
<evidence type="ECO:0000256" key="2">
    <source>
        <dbReference type="ARBA" id="ARBA00004123"/>
    </source>
</evidence>
<dbReference type="InterPro" id="IPR011333">
    <property type="entry name" value="SKP1/BTB/POZ_sf"/>
</dbReference>
<sequence length="1224" mass="137655">MELPNYSRQLMQQLHALRKEGQFCDCTILIGNTPYRAHKLVLAASSLLFKSLLESSDTISIDSGVVTSEEFVNLLEMVYTGKLRPGKHNFTKIISVADSLQMFDVAVSCKNIINDLIQKSVSYPVETTVEPRNREVQEQSQSVPQNPAVISFLSNSVAEDSISPQEHIPSDTEVHVQDGASEQAVAIVVENATGDQPSEQLTERATEDSSPRSKSHPSPVKLECDLDMLVKHKTEIGKAFCDIENFVQLVESCKEFSAVEKTIIQDCCQNENEGSRVFSNLLHKVIEEKTVDIDILFVVLNLVQKTCPQLSDILQGKVTQSKGFQPDQECLNVEDQHEEDGEEISMKTLAPEATEQSSLNEVGDSEPEEKNLSDFLIKHLDQLIPSLTDMGPVIECLNTATEEFLSKDEKEVVLECCKDVSYEQAISSLLNKVNVENALDKKGLLKLLCMVTKECPGLQEQLKQLKEEWMQQRKAEENSLEALGSDLWWKFHENISEMLTDPHTFFECFQAAEDIPAKDKELMKRALEKDPGDFGKVIPIVVQESRIQTLSLWKILLRIRSQIPALDLLIEEMKKEPEAEKLISAVLCKENKALEVLLKYKELITETVNDICTQLDSKGEGSESLSNEVIEAIKCLKKEDPKESLKTLVCKILEERSMSALSFYRIACVLREFYPQLVPVIDELEQTGCAVEQPNSAEDECEAKESTNEEVSNWRAKSTVNMIVMDDDSSTSVVNEEAERVSSETEKNVIVKHGDTSVKANFSCKWCKKNFEFKCRMEVHQKRCRLANLTPAECPECGEVVASAKALQVHTTKFHTDMPKKKKHSSVACDICGKTFAHQSGMLYHKRSDHYDEKPFSCEECGAKFAANSTLKNHKRLHTGERPFLCKHCDMSFTQAAALAYHTKKKHSEGKMYACQYCDAVFAQSIELTRHVRTHTGDKPYVCRECGKGFSQANGLSVHLRTFHNIEDPYDCQKCRMSFPTLEEHKIHIQEVHPREYHPCELCGKIFSAAFLLERHMVIHVGGKPYNCEICNKAYQQLSGLWYHNRTHHPAIFAAQNHRSLKFPSVQCNSCDKSFPSITVLNKHMKTSHTGLKPIKCLYCGDTFLYPVALQQHVSTQHCSQDGTAFACCHCDMLYPTQQALEEHYQSQHVGAAQPETSAHTPEMVIQTESSEQVIAVDKSQVAASQVYVALADTQGHSPRSEIVAVAMEDLLEGTVTLICSDTQ</sequence>
<dbReference type="RefSeq" id="XP_028663550.1">
    <property type="nucleotide sequence ID" value="XM_028807717.2"/>
</dbReference>
<feature type="domain" description="BTB" evidence="16">
    <location>
        <begin position="24"/>
        <end position="87"/>
    </location>
</feature>
<reference evidence="18" key="1">
    <citation type="submission" date="2021-06" db="EMBL/GenBank/DDBJ databases">
        <authorList>
            <consortium name="Wellcome Sanger Institute Data Sharing"/>
        </authorList>
    </citation>
    <scope>NUCLEOTIDE SEQUENCE [LARGE SCALE GENOMIC DNA]</scope>
</reference>
<dbReference type="Gene3D" id="3.30.160.60">
    <property type="entry name" value="Classic Zinc Finger"/>
    <property type="match status" value="9"/>
</dbReference>
<dbReference type="AlphaFoldDB" id="A0A8C4S8S8"/>
<evidence type="ECO:0000256" key="10">
    <source>
        <dbReference type="ARBA" id="ARBA00023015"/>
    </source>
</evidence>
<dbReference type="FunFam" id="3.30.160.60:FF:000909">
    <property type="entry name" value="zinc finger and BTB domain-containing protein 40"/>
    <property type="match status" value="1"/>
</dbReference>
<keyword evidence="4" id="KW-1017">Isopeptide bond</keyword>
<gene>
    <name evidence="18" type="primary">zbtb40</name>
</gene>
<evidence type="ECO:0000256" key="9">
    <source>
        <dbReference type="ARBA" id="ARBA00022843"/>
    </source>
</evidence>
<feature type="domain" description="C2H2-type" evidence="17">
    <location>
        <begin position="1095"/>
        <end position="1123"/>
    </location>
</feature>
<feature type="domain" description="C2H2-type" evidence="17">
    <location>
        <begin position="998"/>
        <end position="1025"/>
    </location>
</feature>
<keyword evidence="12" id="KW-0804">Transcription</keyword>
<dbReference type="SMART" id="SM00225">
    <property type="entry name" value="BTB"/>
    <property type="match status" value="1"/>
</dbReference>
<dbReference type="PROSITE" id="PS50157">
    <property type="entry name" value="ZINC_FINGER_C2H2_2"/>
    <property type="match status" value="11"/>
</dbReference>
<evidence type="ECO:0000256" key="11">
    <source>
        <dbReference type="ARBA" id="ARBA00023125"/>
    </source>
</evidence>
<feature type="domain" description="C2H2-type" evidence="17">
    <location>
        <begin position="970"/>
        <end position="998"/>
    </location>
</feature>
<keyword evidence="7 14" id="KW-0863">Zinc-finger</keyword>
<keyword evidence="8" id="KW-0862">Zinc</keyword>
<dbReference type="Pfam" id="PF13912">
    <property type="entry name" value="zf-C2H2_6"/>
    <property type="match status" value="2"/>
</dbReference>
<dbReference type="SUPFAM" id="SSF54695">
    <property type="entry name" value="POZ domain"/>
    <property type="match status" value="1"/>
</dbReference>
<keyword evidence="19" id="KW-1185">Reference proteome</keyword>
<feature type="domain" description="C2H2-type" evidence="17">
    <location>
        <begin position="1026"/>
        <end position="1048"/>
    </location>
</feature>
<feature type="domain" description="C2H2-type" evidence="17">
    <location>
        <begin position="827"/>
        <end position="855"/>
    </location>
</feature>
<evidence type="ECO:0000256" key="14">
    <source>
        <dbReference type="PROSITE-ProRule" id="PRU00042"/>
    </source>
</evidence>
<evidence type="ECO:0000256" key="6">
    <source>
        <dbReference type="ARBA" id="ARBA00022737"/>
    </source>
</evidence>
<keyword evidence="5" id="KW-0479">Metal-binding</keyword>
<dbReference type="PROSITE" id="PS50097">
    <property type="entry name" value="BTB"/>
    <property type="match status" value="1"/>
</dbReference>
<dbReference type="GeneID" id="114656239"/>
<dbReference type="Gene3D" id="3.30.710.10">
    <property type="entry name" value="Potassium Channel Kv1.1, Chain A"/>
    <property type="match status" value="1"/>
</dbReference>
<evidence type="ECO:0000256" key="12">
    <source>
        <dbReference type="ARBA" id="ARBA00023163"/>
    </source>
</evidence>
<accession>A0A8C4S8S8</accession>
<evidence type="ECO:0000256" key="5">
    <source>
        <dbReference type="ARBA" id="ARBA00022723"/>
    </source>
</evidence>
<evidence type="ECO:0000259" key="16">
    <source>
        <dbReference type="PROSITE" id="PS50097"/>
    </source>
</evidence>
<dbReference type="Pfam" id="PF00651">
    <property type="entry name" value="BTB"/>
    <property type="match status" value="1"/>
</dbReference>
<dbReference type="FunFam" id="3.30.160.60:FF:000696">
    <property type="entry name" value="Zinc finger and BTB domain containing 40"/>
    <property type="match status" value="1"/>
</dbReference>
<dbReference type="InterPro" id="IPR000210">
    <property type="entry name" value="BTB/POZ_dom"/>
</dbReference>
<evidence type="ECO:0000259" key="17">
    <source>
        <dbReference type="PROSITE" id="PS50157"/>
    </source>
</evidence>
<dbReference type="OrthoDB" id="9931612at2759"/>
<dbReference type="PANTHER" id="PTHR24394">
    <property type="entry name" value="ZINC FINGER PROTEIN"/>
    <property type="match status" value="1"/>
</dbReference>
<evidence type="ECO:0000256" key="4">
    <source>
        <dbReference type="ARBA" id="ARBA00022499"/>
    </source>
</evidence>
<dbReference type="FunFam" id="3.30.160.60:FF:000645">
    <property type="entry name" value="Zinc finger and BTB domain containing 40"/>
    <property type="match status" value="1"/>
</dbReference>
<dbReference type="FunFam" id="3.30.160.60:FF:002248">
    <property type="entry name" value="Zinc finger and BTB domain-containing 40"/>
    <property type="match status" value="1"/>
</dbReference>
<feature type="domain" description="C2H2-type" evidence="17">
    <location>
        <begin position="1066"/>
        <end position="1094"/>
    </location>
</feature>
<evidence type="ECO:0000256" key="8">
    <source>
        <dbReference type="ARBA" id="ARBA00022833"/>
    </source>
</evidence>
<dbReference type="SMART" id="SM00355">
    <property type="entry name" value="ZnF_C2H2"/>
    <property type="match status" value="13"/>
</dbReference>
<evidence type="ECO:0000256" key="13">
    <source>
        <dbReference type="ARBA" id="ARBA00023242"/>
    </source>
</evidence>
<feature type="compositionally biased region" description="Basic and acidic residues" evidence="15">
    <location>
        <begin position="201"/>
        <end position="211"/>
    </location>
</feature>
<dbReference type="GO" id="GO:0003677">
    <property type="term" value="F:DNA binding"/>
    <property type="evidence" value="ECO:0007669"/>
    <property type="project" value="UniProtKB-KW"/>
</dbReference>
<feature type="domain" description="C2H2-type" evidence="17">
    <location>
        <begin position="941"/>
        <end position="969"/>
    </location>
</feature>
<dbReference type="Ensembl" id="ENSECRT00000014214.1">
    <property type="protein sequence ID" value="ENSECRP00000013972.1"/>
    <property type="gene ID" value="ENSECRG00000009309.1"/>
</dbReference>
<dbReference type="FunFam" id="3.30.160.60:FF:001792">
    <property type="entry name" value="Zinc finger and BTB domain-containing 40"/>
    <property type="match status" value="1"/>
</dbReference>
<keyword evidence="9" id="KW-0832">Ubl conjugation</keyword>
<comment type="similarity">
    <text evidence="3">Belongs to the krueppel C2H2-type zinc-finger protein family.</text>
</comment>
<dbReference type="InterPro" id="IPR013087">
    <property type="entry name" value="Znf_C2H2_type"/>
</dbReference>
<comment type="subcellular location">
    <subcellularLocation>
        <location evidence="2">Nucleus</location>
    </subcellularLocation>
</comment>
<dbReference type="Proteomes" id="UP000694620">
    <property type="component" value="Chromosome 8"/>
</dbReference>
<name>A0A8C4S8S8_ERPCA</name>
<reference evidence="18" key="3">
    <citation type="submission" date="2025-09" db="UniProtKB">
        <authorList>
            <consortium name="Ensembl"/>
        </authorList>
    </citation>
    <scope>IDENTIFICATION</scope>
</reference>
<evidence type="ECO:0000256" key="7">
    <source>
        <dbReference type="ARBA" id="ARBA00022771"/>
    </source>
</evidence>
<keyword evidence="11" id="KW-0238">DNA-binding</keyword>
<protein>
    <recommendedName>
        <fullName evidence="20">Zinc finger and BTB domain-containing protein 40</fullName>
    </recommendedName>
</protein>
<dbReference type="PROSITE" id="PS00028">
    <property type="entry name" value="ZINC_FINGER_C2H2_1"/>
    <property type="match status" value="11"/>
</dbReference>
<dbReference type="GO" id="GO:0000981">
    <property type="term" value="F:DNA-binding transcription factor activity, RNA polymerase II-specific"/>
    <property type="evidence" value="ECO:0007669"/>
    <property type="project" value="TreeGrafter"/>
</dbReference>
<dbReference type="FunFam" id="3.30.160.60:FF:002349">
    <property type="entry name" value="Zinc finger and BTB domain-containing 40"/>
    <property type="match status" value="1"/>
</dbReference>
<dbReference type="InterPro" id="IPR036236">
    <property type="entry name" value="Znf_C2H2_sf"/>
</dbReference>
<dbReference type="GeneTree" id="ENSGT00930000151052"/>
<evidence type="ECO:0000256" key="3">
    <source>
        <dbReference type="ARBA" id="ARBA00006991"/>
    </source>
</evidence>
<comment type="function">
    <text evidence="1">May be involved in transcriptional regulation.</text>
</comment>
<evidence type="ECO:0008006" key="20">
    <source>
        <dbReference type="Google" id="ProtNLM"/>
    </source>
</evidence>
<evidence type="ECO:0000313" key="19">
    <source>
        <dbReference type="Proteomes" id="UP000694620"/>
    </source>
</evidence>
<dbReference type="SUPFAM" id="SSF57667">
    <property type="entry name" value="beta-beta-alpha zinc fingers"/>
    <property type="match status" value="5"/>
</dbReference>
<proteinExistence type="inferred from homology"/>
<feature type="domain" description="C2H2-type" evidence="17">
    <location>
        <begin position="884"/>
        <end position="912"/>
    </location>
</feature>
<keyword evidence="10" id="KW-0805">Transcription regulation</keyword>
<reference evidence="18" key="2">
    <citation type="submission" date="2025-08" db="UniProtKB">
        <authorList>
            <consortium name="Ensembl"/>
        </authorList>
    </citation>
    <scope>IDENTIFICATION</scope>
</reference>
<dbReference type="GO" id="GO:0008270">
    <property type="term" value="F:zinc ion binding"/>
    <property type="evidence" value="ECO:0007669"/>
    <property type="project" value="UniProtKB-KW"/>
</dbReference>
<feature type="domain" description="C2H2-type" evidence="17">
    <location>
        <begin position="856"/>
        <end position="883"/>
    </location>
</feature>
<feature type="domain" description="C2H2-type" evidence="17">
    <location>
        <begin position="1126"/>
        <end position="1154"/>
    </location>
</feature>
<dbReference type="GO" id="GO:0005634">
    <property type="term" value="C:nucleus"/>
    <property type="evidence" value="ECO:0007669"/>
    <property type="project" value="UniProtKB-SubCell"/>
</dbReference>
<keyword evidence="6" id="KW-0677">Repeat</keyword>
<dbReference type="InterPro" id="IPR030404">
    <property type="entry name" value="ZBTB40_BTB_POZ_dom"/>
</dbReference>